<sequence length="265" mass="29614">MSEVLLMNINIKSNLKDISSKVVFVTNKLSDNMRAIFALAFLALVTAGPLKDDPAEVTAAKIFINECIEKVLIDGLPEANIPSHEPLVFHNKKIEIPIPGTVAHLQLNNMILEGVPEFELREVVSHPENNRNGVFFDYNIYWKSMVLKSGYKVKLGFVTVGKGEQSMTMNHVTFSGTWNMTNAEGLKQSLDAFTLNVETKSVDVVVTNTPFDALWKQAGPAMNMVMNSPAVSQILSKGLLEKFNVDWMQKGERIDAMLNYCWPKH</sequence>
<dbReference type="EMBL" id="OV121133">
    <property type="protein sequence ID" value="CAH0550549.1"/>
    <property type="molecule type" value="Genomic_DNA"/>
</dbReference>
<dbReference type="AlphaFoldDB" id="A0A9P0AY55"/>
<dbReference type="Gene3D" id="3.15.10.30">
    <property type="entry name" value="Haemolymph juvenile hormone binding protein"/>
    <property type="match status" value="1"/>
</dbReference>
<dbReference type="OrthoDB" id="6759118at2759"/>
<protein>
    <submittedName>
        <fullName evidence="1">Uncharacterized protein</fullName>
    </submittedName>
</protein>
<accession>A0A9P0AY55</accession>
<evidence type="ECO:0000313" key="2">
    <source>
        <dbReference type="Proteomes" id="UP001154078"/>
    </source>
</evidence>
<dbReference type="Pfam" id="PF06585">
    <property type="entry name" value="JHBP"/>
    <property type="match status" value="1"/>
</dbReference>
<gene>
    <name evidence="1" type="ORF">MELIAE_LOCUS3342</name>
</gene>
<dbReference type="PANTHER" id="PTHR11008:SF9">
    <property type="entry name" value="PROTEIN TAKEOUT-LIKE PROTEIN"/>
    <property type="match status" value="1"/>
</dbReference>
<dbReference type="Proteomes" id="UP001154078">
    <property type="component" value="Chromosome 2"/>
</dbReference>
<organism evidence="1 2">
    <name type="scientific">Brassicogethes aeneus</name>
    <name type="common">Rape pollen beetle</name>
    <name type="synonym">Meligethes aeneus</name>
    <dbReference type="NCBI Taxonomy" id="1431903"/>
    <lineage>
        <taxon>Eukaryota</taxon>
        <taxon>Metazoa</taxon>
        <taxon>Ecdysozoa</taxon>
        <taxon>Arthropoda</taxon>
        <taxon>Hexapoda</taxon>
        <taxon>Insecta</taxon>
        <taxon>Pterygota</taxon>
        <taxon>Neoptera</taxon>
        <taxon>Endopterygota</taxon>
        <taxon>Coleoptera</taxon>
        <taxon>Polyphaga</taxon>
        <taxon>Cucujiformia</taxon>
        <taxon>Nitidulidae</taxon>
        <taxon>Meligethinae</taxon>
        <taxon>Brassicogethes</taxon>
    </lineage>
</organism>
<dbReference type="InterPro" id="IPR010562">
    <property type="entry name" value="Haemolymph_juvenile_hormone-bd"/>
</dbReference>
<name>A0A9P0AY55_BRAAE</name>
<dbReference type="InterPro" id="IPR038606">
    <property type="entry name" value="To_sf"/>
</dbReference>
<reference evidence="1" key="1">
    <citation type="submission" date="2021-12" db="EMBL/GenBank/DDBJ databases">
        <authorList>
            <person name="King R."/>
        </authorList>
    </citation>
    <scope>NUCLEOTIDE SEQUENCE</scope>
</reference>
<keyword evidence="2" id="KW-1185">Reference proteome</keyword>
<proteinExistence type="predicted"/>
<evidence type="ECO:0000313" key="1">
    <source>
        <dbReference type="EMBL" id="CAH0550549.1"/>
    </source>
</evidence>
<dbReference type="PANTHER" id="PTHR11008">
    <property type="entry name" value="PROTEIN TAKEOUT-LIKE PROTEIN"/>
    <property type="match status" value="1"/>
</dbReference>